<dbReference type="RefSeq" id="WP_007797840.1">
    <property type="nucleotide sequence ID" value="NZ_DS022276.1"/>
</dbReference>
<organism evidence="1 2">
    <name type="scientific">Salipiger bermudensis (strain DSM 26914 / JCM 13377 / KCTC 12554 / HTCC2601)</name>
    <name type="common">Pelagibaca bermudensis</name>
    <dbReference type="NCBI Taxonomy" id="314265"/>
    <lineage>
        <taxon>Bacteria</taxon>
        <taxon>Pseudomonadati</taxon>
        <taxon>Pseudomonadota</taxon>
        <taxon>Alphaproteobacteria</taxon>
        <taxon>Rhodobacterales</taxon>
        <taxon>Roseobacteraceae</taxon>
        <taxon>Salipiger</taxon>
    </lineage>
</organism>
<evidence type="ECO:0000313" key="2">
    <source>
        <dbReference type="Proteomes" id="UP000006230"/>
    </source>
</evidence>
<dbReference type="Proteomes" id="UP000006230">
    <property type="component" value="Unassembled WGS sequence"/>
</dbReference>
<name>Q0FKG8_SALBH</name>
<proteinExistence type="predicted"/>
<reference evidence="1 2" key="1">
    <citation type="journal article" date="2010" name="J. Bacteriol.">
        <title>Genome sequences of Pelagibaca bermudensis HTCC2601T and Maritimibacter alkaliphilus HTCC2654T, the type strains of two marine Roseobacter genera.</title>
        <authorList>
            <person name="Thrash J.C."/>
            <person name="Cho J.C."/>
            <person name="Ferriera S."/>
            <person name="Johnson J."/>
            <person name="Vergin K.L."/>
            <person name="Giovannoni S.J."/>
        </authorList>
    </citation>
    <scope>NUCLEOTIDE SEQUENCE [LARGE SCALE GENOMIC DNA]</scope>
    <source>
        <strain evidence="2">DSM 26914 / JCM 13377 / KCTC 12554 / HTCC2601</strain>
    </source>
</reference>
<dbReference type="eggNOG" id="ENOG502Z7JV">
    <property type="taxonomic scope" value="Bacteria"/>
</dbReference>
<accession>Q0FKG8</accession>
<sequence>MQISLHIGVHGTDEDRLLKGLLRNADDFRKDGVAIPGPSRYRALLSDALNGLGDGTPAPEAREVLLDTILSEDPETVSRLCLSHENLLSVPKLALAGGRLYRKTEQRLQGVQKLFPRDRIGVFLGLRDFATFLPAVYKATPHGSFDEFLGGVDPMHLRWSDLVRRIREAVPGMPVTVWCNEDTPLIWGQILREMAGIPLERKIIGSFDVFSEIINPEGMRRFRAFLKENPGVNEAQKRRVMTAFLDKYALDEAIEEELDLPGWDAAYVDMLTELYDEDVWQIGQMPGVRLLTP</sequence>
<dbReference type="HOGENOM" id="CLU_955920_0_0_5"/>
<protein>
    <submittedName>
        <fullName evidence="1">Uncharacterized protein</fullName>
    </submittedName>
</protein>
<dbReference type="EMBL" id="AATQ01000040">
    <property type="protein sequence ID" value="EAU44686.1"/>
    <property type="molecule type" value="Genomic_DNA"/>
</dbReference>
<gene>
    <name evidence="1" type="ORF">R2601_18568</name>
</gene>
<keyword evidence="2" id="KW-1185">Reference proteome</keyword>
<evidence type="ECO:0000313" key="1">
    <source>
        <dbReference type="EMBL" id="EAU44686.1"/>
    </source>
</evidence>
<comment type="caution">
    <text evidence="1">The sequence shown here is derived from an EMBL/GenBank/DDBJ whole genome shotgun (WGS) entry which is preliminary data.</text>
</comment>
<dbReference type="STRING" id="314265.R2601_18568"/>
<dbReference type="OrthoDB" id="7816979at2"/>
<dbReference type="AlphaFoldDB" id="Q0FKG8"/>